<gene>
    <name evidence="14" type="ORF">CkaCkLH20_00621</name>
</gene>
<dbReference type="FunFam" id="3.40.50.720:FF:000068">
    <property type="entry name" value="Sorbitol dehydrogenase"/>
    <property type="match status" value="1"/>
</dbReference>
<dbReference type="InterPro" id="IPR020843">
    <property type="entry name" value="ER"/>
</dbReference>
<dbReference type="SUPFAM" id="SSF51735">
    <property type="entry name" value="NAD(P)-binding Rossmann-fold domains"/>
    <property type="match status" value="1"/>
</dbReference>
<evidence type="ECO:0000256" key="3">
    <source>
        <dbReference type="ARBA" id="ARBA00022723"/>
    </source>
</evidence>
<keyword evidence="4 12" id="KW-0862">Zinc</keyword>
<accession>A0A9P6LPX4</accession>
<dbReference type="InterPro" id="IPR013149">
    <property type="entry name" value="ADH-like_C"/>
</dbReference>
<dbReference type="InterPro" id="IPR013154">
    <property type="entry name" value="ADH-like_N"/>
</dbReference>
<evidence type="ECO:0000256" key="2">
    <source>
        <dbReference type="ARBA" id="ARBA00008072"/>
    </source>
</evidence>
<dbReference type="EMBL" id="JAATWM020000002">
    <property type="protein sequence ID" value="KAF9881475.1"/>
    <property type="molecule type" value="Genomic_DNA"/>
</dbReference>
<dbReference type="PANTHER" id="PTHR43161">
    <property type="entry name" value="SORBITOL DEHYDROGENASE"/>
    <property type="match status" value="1"/>
</dbReference>
<evidence type="ECO:0000256" key="4">
    <source>
        <dbReference type="ARBA" id="ARBA00022833"/>
    </source>
</evidence>
<dbReference type="OrthoDB" id="3941538at2759"/>
<dbReference type="Gene3D" id="3.40.50.720">
    <property type="entry name" value="NAD(P)-binding Rossmann-like Domain"/>
    <property type="match status" value="1"/>
</dbReference>
<comment type="catalytic activity">
    <reaction evidence="11">
        <text>L-arabinitol + NAD(+) = L-xylulose + NADH + H(+)</text>
        <dbReference type="Rhea" id="RHEA:16381"/>
        <dbReference type="ChEBI" id="CHEBI:15378"/>
        <dbReference type="ChEBI" id="CHEBI:17399"/>
        <dbReference type="ChEBI" id="CHEBI:18403"/>
        <dbReference type="ChEBI" id="CHEBI:57540"/>
        <dbReference type="ChEBI" id="CHEBI:57945"/>
        <dbReference type="EC" id="1.1.1.12"/>
    </reaction>
</comment>
<dbReference type="AlphaFoldDB" id="A0A9P6LPX4"/>
<dbReference type="InterPro" id="IPR036291">
    <property type="entry name" value="NAD(P)-bd_dom_sf"/>
</dbReference>
<keyword evidence="5" id="KW-0054">Arabinose catabolism</keyword>
<dbReference type="CDD" id="cd08233">
    <property type="entry name" value="butanediol_DH_like"/>
    <property type="match status" value="1"/>
</dbReference>
<evidence type="ECO:0000256" key="5">
    <source>
        <dbReference type="ARBA" id="ARBA00022935"/>
    </source>
</evidence>
<organism evidence="14 15">
    <name type="scientific">Colletotrichum karsti</name>
    <dbReference type="NCBI Taxonomy" id="1095194"/>
    <lineage>
        <taxon>Eukaryota</taxon>
        <taxon>Fungi</taxon>
        <taxon>Dikarya</taxon>
        <taxon>Ascomycota</taxon>
        <taxon>Pezizomycotina</taxon>
        <taxon>Sordariomycetes</taxon>
        <taxon>Hypocreomycetidae</taxon>
        <taxon>Glomerellales</taxon>
        <taxon>Glomerellaceae</taxon>
        <taxon>Colletotrichum</taxon>
        <taxon>Colletotrichum boninense species complex</taxon>
    </lineage>
</organism>
<comment type="cofactor">
    <cofactor evidence="1 12">
        <name>Zn(2+)</name>
        <dbReference type="ChEBI" id="CHEBI:29105"/>
    </cofactor>
</comment>
<dbReference type="SUPFAM" id="SSF50129">
    <property type="entry name" value="GroES-like"/>
    <property type="match status" value="1"/>
</dbReference>
<dbReference type="GeneID" id="62156415"/>
<dbReference type="Proteomes" id="UP000781932">
    <property type="component" value="Unassembled WGS sequence"/>
</dbReference>
<comment type="pathway">
    <text evidence="8">Carbohydrate degradation; L-arabinose degradation via L-arabinitol; D-xylulose 5-phosphate from L-arabinose (fungal route): step 2/5.</text>
</comment>
<dbReference type="GO" id="GO:0019568">
    <property type="term" value="P:arabinose catabolic process"/>
    <property type="evidence" value="ECO:0007669"/>
    <property type="project" value="UniProtKB-KW"/>
</dbReference>
<reference evidence="14" key="1">
    <citation type="submission" date="2020-03" db="EMBL/GenBank/DDBJ databases">
        <authorList>
            <person name="He L."/>
        </authorList>
    </citation>
    <scope>NUCLEOTIDE SEQUENCE</scope>
    <source>
        <strain evidence="14">CkLH20</strain>
    </source>
</reference>
<comment type="similarity">
    <text evidence="2 12">Belongs to the zinc-containing alcohol dehydrogenase family.</text>
</comment>
<evidence type="ECO:0000256" key="9">
    <source>
        <dbReference type="ARBA" id="ARBA00038954"/>
    </source>
</evidence>
<sequence length="529" mass="57104">MRAARYYGKEDIRIEEIEEPPCGPNQIKIAPAFVGICGTDLHEYLGGPNFCPASRHPVTGDTIPVTLGHEFSGVIKEIGSEVKAEGKIKVGQPCAVQPTVYCGKCAACKSGAENACHTGGFIGLSGGGGGLSEAVSVPADQVFPLPDGVPLELGALVEPLSVSWHAVSAGNVTPESTVLIMGGGPIGLAAVLCLIAKGVKKIIVAEIATARQQFAREFGATHIINPKEQDVVKETFAITDGIGADVVFDCAGVPASVKAACLAVKTRGTVVNVAIWEKEIPFNPNWVTWRESSYKSVLGYQKADYQAVIENLRTARLLLQACDASVQIGRVNLALAEDLDEEIAPAFSALQFPPEGLFVRLDTCSPKDGAHKVPGKMSLHSVDETILRLVTSGRCRSAINDCLSSSSAVELYFLPFNDRMASEREYRVFCRPGDLRITAISQYRWHKPWRFADLPEDGQSYVIWMVCFGAVAAREHILADLDDHSQTDKLMVEQGMSFDLFYDEQARSVELVELNPFGIRSPCGSCLFQ</sequence>
<keyword evidence="7" id="KW-0520">NAD</keyword>
<dbReference type="GO" id="GO:0008270">
    <property type="term" value="F:zinc ion binding"/>
    <property type="evidence" value="ECO:0007669"/>
    <property type="project" value="InterPro"/>
</dbReference>
<keyword evidence="15" id="KW-1185">Reference proteome</keyword>
<feature type="domain" description="Enoyl reductase (ER)" evidence="13">
    <location>
        <begin position="8"/>
        <end position="399"/>
    </location>
</feature>
<dbReference type="PROSITE" id="PS00059">
    <property type="entry name" value="ADH_ZINC"/>
    <property type="match status" value="1"/>
</dbReference>
<comment type="caution">
    <text evidence="14">The sequence shown here is derived from an EMBL/GenBank/DDBJ whole genome shotgun (WGS) entry which is preliminary data.</text>
</comment>
<dbReference type="Pfam" id="PF00107">
    <property type="entry name" value="ADH_zinc_N"/>
    <property type="match status" value="1"/>
</dbReference>
<dbReference type="GO" id="GO:0005737">
    <property type="term" value="C:cytoplasm"/>
    <property type="evidence" value="ECO:0007669"/>
    <property type="project" value="TreeGrafter"/>
</dbReference>
<evidence type="ECO:0000256" key="6">
    <source>
        <dbReference type="ARBA" id="ARBA00023002"/>
    </source>
</evidence>
<protein>
    <recommendedName>
        <fullName evidence="10">L-arabinitol 4-dehydrogenase</fullName>
        <ecNumber evidence="9">1.1.1.12</ecNumber>
    </recommendedName>
</protein>
<dbReference type="GO" id="GO:0034079">
    <property type="term" value="P:butanediol biosynthetic process"/>
    <property type="evidence" value="ECO:0007669"/>
    <property type="project" value="TreeGrafter"/>
</dbReference>
<dbReference type="GO" id="GO:0000721">
    <property type="term" value="F:(R,R)-butanediol dehydrogenase activity"/>
    <property type="evidence" value="ECO:0007669"/>
    <property type="project" value="TreeGrafter"/>
</dbReference>
<dbReference type="InterPro" id="IPR002328">
    <property type="entry name" value="ADH_Zn_CS"/>
</dbReference>
<dbReference type="GO" id="GO:0050019">
    <property type="term" value="F:L-arabinitol 4-dehydrogenase activity"/>
    <property type="evidence" value="ECO:0007669"/>
    <property type="project" value="UniProtKB-EC"/>
</dbReference>
<dbReference type="RefSeq" id="XP_038750936.1">
    <property type="nucleotide sequence ID" value="XM_038883341.1"/>
</dbReference>
<dbReference type="SMART" id="SM00829">
    <property type="entry name" value="PKS_ER"/>
    <property type="match status" value="1"/>
</dbReference>
<evidence type="ECO:0000256" key="1">
    <source>
        <dbReference type="ARBA" id="ARBA00001947"/>
    </source>
</evidence>
<dbReference type="Gene3D" id="3.90.180.10">
    <property type="entry name" value="Medium-chain alcohol dehydrogenases, catalytic domain"/>
    <property type="match status" value="1"/>
</dbReference>
<evidence type="ECO:0000256" key="8">
    <source>
        <dbReference type="ARBA" id="ARBA00037881"/>
    </source>
</evidence>
<proteinExistence type="inferred from homology"/>
<evidence type="ECO:0000256" key="7">
    <source>
        <dbReference type="ARBA" id="ARBA00023027"/>
    </source>
</evidence>
<evidence type="ECO:0000313" key="14">
    <source>
        <dbReference type="EMBL" id="KAF9881475.1"/>
    </source>
</evidence>
<evidence type="ECO:0000256" key="11">
    <source>
        <dbReference type="ARBA" id="ARBA00049317"/>
    </source>
</evidence>
<evidence type="ECO:0000256" key="10">
    <source>
        <dbReference type="ARBA" id="ARBA00039783"/>
    </source>
</evidence>
<evidence type="ECO:0000259" key="13">
    <source>
        <dbReference type="SMART" id="SM00829"/>
    </source>
</evidence>
<evidence type="ECO:0000256" key="12">
    <source>
        <dbReference type="RuleBase" id="RU361277"/>
    </source>
</evidence>
<evidence type="ECO:0000313" key="15">
    <source>
        <dbReference type="Proteomes" id="UP000781932"/>
    </source>
</evidence>
<dbReference type="Pfam" id="PF08240">
    <property type="entry name" value="ADH_N"/>
    <property type="match status" value="1"/>
</dbReference>
<keyword evidence="5" id="KW-0119">Carbohydrate metabolism</keyword>
<name>A0A9P6LPX4_9PEZI</name>
<dbReference type="PANTHER" id="PTHR43161:SF23">
    <property type="entry name" value="(R,R)-BUTANEDIOL DEHYDROGENASE-RELATED"/>
    <property type="match status" value="1"/>
</dbReference>
<dbReference type="EC" id="1.1.1.12" evidence="9"/>
<reference evidence="14" key="2">
    <citation type="submission" date="2020-11" db="EMBL/GenBank/DDBJ databases">
        <title>Whole genome sequencing of Colletotrichum sp.</title>
        <authorList>
            <person name="Li H."/>
        </authorList>
    </citation>
    <scope>NUCLEOTIDE SEQUENCE</scope>
    <source>
        <strain evidence="14">CkLH20</strain>
    </source>
</reference>
<dbReference type="InterPro" id="IPR011032">
    <property type="entry name" value="GroES-like_sf"/>
</dbReference>
<keyword evidence="6" id="KW-0560">Oxidoreductase</keyword>
<keyword evidence="3 12" id="KW-0479">Metal-binding</keyword>